<name>A0AAD5JMC1_9FUNG</name>
<protein>
    <submittedName>
        <fullName evidence="1">Uncharacterized protein</fullName>
    </submittedName>
</protein>
<proteinExistence type="predicted"/>
<dbReference type="Proteomes" id="UP001209540">
    <property type="component" value="Unassembled WGS sequence"/>
</dbReference>
<comment type="caution">
    <text evidence="1">The sequence shown here is derived from an EMBL/GenBank/DDBJ whole genome shotgun (WGS) entry which is preliminary data.</text>
</comment>
<reference evidence="1" key="2">
    <citation type="submission" date="2023-02" db="EMBL/GenBank/DDBJ databases">
        <authorList>
            <consortium name="DOE Joint Genome Institute"/>
            <person name="Mondo S.J."/>
            <person name="Chang Y."/>
            <person name="Wang Y."/>
            <person name="Ahrendt S."/>
            <person name="Andreopoulos W."/>
            <person name="Barry K."/>
            <person name="Beard J."/>
            <person name="Benny G.L."/>
            <person name="Blankenship S."/>
            <person name="Bonito G."/>
            <person name="Cuomo C."/>
            <person name="Desiro A."/>
            <person name="Gervers K.A."/>
            <person name="Hundley H."/>
            <person name="Kuo A."/>
            <person name="LaButti K."/>
            <person name="Lang B.F."/>
            <person name="Lipzen A."/>
            <person name="O'Donnell K."/>
            <person name="Pangilinan J."/>
            <person name="Reynolds N."/>
            <person name="Sandor L."/>
            <person name="Smith M.W."/>
            <person name="Tsang A."/>
            <person name="Grigoriev I.V."/>
            <person name="Stajich J.E."/>
            <person name="Spatafora J.W."/>
        </authorList>
    </citation>
    <scope>NUCLEOTIDE SEQUENCE</scope>
    <source>
        <strain evidence="1">RSA 2281</strain>
    </source>
</reference>
<sequence>MYQISSEFVVARDKEQRIKEIVSNSSDKGNELTKNVLLILTNKESFNRFDPIVSSPSFSSFSSLSILGVDEADVNGTGVDVTDPGGTALIEVIVGGVTVADIEYQDHQPLEKDLQNTIIFIPIMVYFTLINSFVPDRPKSSMINSCKFLQKPGDMAVR</sequence>
<dbReference type="AlphaFoldDB" id="A0AAD5JMC1"/>
<accession>A0AAD5JMC1</accession>
<reference evidence="1" key="1">
    <citation type="journal article" date="2022" name="IScience">
        <title>Evolution of zygomycete secretomes and the origins of terrestrial fungal ecologies.</title>
        <authorList>
            <person name="Chang Y."/>
            <person name="Wang Y."/>
            <person name="Mondo S."/>
            <person name="Ahrendt S."/>
            <person name="Andreopoulos W."/>
            <person name="Barry K."/>
            <person name="Beard J."/>
            <person name="Benny G.L."/>
            <person name="Blankenship S."/>
            <person name="Bonito G."/>
            <person name="Cuomo C."/>
            <person name="Desiro A."/>
            <person name="Gervers K.A."/>
            <person name="Hundley H."/>
            <person name="Kuo A."/>
            <person name="LaButti K."/>
            <person name="Lang B.F."/>
            <person name="Lipzen A."/>
            <person name="O'Donnell K."/>
            <person name="Pangilinan J."/>
            <person name="Reynolds N."/>
            <person name="Sandor L."/>
            <person name="Smith M.E."/>
            <person name="Tsang A."/>
            <person name="Grigoriev I.V."/>
            <person name="Stajich J.E."/>
            <person name="Spatafora J.W."/>
        </authorList>
    </citation>
    <scope>NUCLEOTIDE SEQUENCE</scope>
    <source>
        <strain evidence="1">RSA 2281</strain>
    </source>
</reference>
<evidence type="ECO:0000313" key="2">
    <source>
        <dbReference type="Proteomes" id="UP001209540"/>
    </source>
</evidence>
<dbReference type="EMBL" id="JAIXMP010000049">
    <property type="protein sequence ID" value="KAI9245875.1"/>
    <property type="molecule type" value="Genomic_DNA"/>
</dbReference>
<keyword evidence="2" id="KW-1185">Reference proteome</keyword>
<organism evidence="1 2">
    <name type="scientific">Phascolomyces articulosus</name>
    <dbReference type="NCBI Taxonomy" id="60185"/>
    <lineage>
        <taxon>Eukaryota</taxon>
        <taxon>Fungi</taxon>
        <taxon>Fungi incertae sedis</taxon>
        <taxon>Mucoromycota</taxon>
        <taxon>Mucoromycotina</taxon>
        <taxon>Mucoromycetes</taxon>
        <taxon>Mucorales</taxon>
        <taxon>Lichtheimiaceae</taxon>
        <taxon>Phascolomyces</taxon>
    </lineage>
</organism>
<gene>
    <name evidence="1" type="ORF">BDA99DRAFT_543523</name>
</gene>
<evidence type="ECO:0000313" key="1">
    <source>
        <dbReference type="EMBL" id="KAI9245875.1"/>
    </source>
</evidence>